<dbReference type="InterPro" id="IPR035680">
    <property type="entry name" value="Clx_II_MBL"/>
</dbReference>
<evidence type="ECO:0000256" key="5">
    <source>
        <dbReference type="ARBA" id="ARBA00022833"/>
    </source>
</evidence>
<evidence type="ECO:0000259" key="6">
    <source>
        <dbReference type="SMART" id="SM00849"/>
    </source>
</evidence>
<evidence type="ECO:0000256" key="1">
    <source>
        <dbReference type="ARBA" id="ARBA00001947"/>
    </source>
</evidence>
<comment type="cofactor">
    <cofactor evidence="1">
        <name>Zn(2+)</name>
        <dbReference type="ChEBI" id="CHEBI:29105"/>
    </cofactor>
</comment>
<protein>
    <submittedName>
        <fullName evidence="7">PNKD metallo-beta-lactamase domain containing</fullName>
    </submittedName>
</protein>
<dbReference type="GO" id="GO:0005739">
    <property type="term" value="C:mitochondrion"/>
    <property type="evidence" value="ECO:0007669"/>
    <property type="project" value="TreeGrafter"/>
</dbReference>
<feature type="domain" description="Metallo-beta-lactamase" evidence="6">
    <location>
        <begin position="59"/>
        <end position="220"/>
    </location>
</feature>
<dbReference type="GeneTree" id="ENSGT00940000158887"/>
<organism evidence="7 8">
    <name type="scientific">Eptatretus burgeri</name>
    <name type="common">Inshore hagfish</name>
    <dbReference type="NCBI Taxonomy" id="7764"/>
    <lineage>
        <taxon>Eukaryota</taxon>
        <taxon>Metazoa</taxon>
        <taxon>Chordata</taxon>
        <taxon>Craniata</taxon>
        <taxon>Vertebrata</taxon>
        <taxon>Cyclostomata</taxon>
        <taxon>Myxini</taxon>
        <taxon>Myxiniformes</taxon>
        <taxon>Myxinidae</taxon>
        <taxon>Eptatretinae</taxon>
        <taxon>Eptatretus</taxon>
    </lineage>
</organism>
<comment type="similarity">
    <text evidence="2">Belongs to the metallo-beta-lactamase superfamily. Glyoxalase II family.</text>
</comment>
<evidence type="ECO:0000313" key="8">
    <source>
        <dbReference type="Proteomes" id="UP000694388"/>
    </source>
</evidence>
<sequence length="282" mass="31427">MDKPLFRLAYILYSNTKLGLCYHKRQVKNARRQFQNGHSAIKPLIFNGLKIFPIPMLVDNYSYLVVATETGSGVVIDPSDPQAVQACIEREGVYLDGILTTHKHWDHSGGNITLKSLYKCRVYGTSMDNIPGLTSPVHDGEELTFGQLRFRVALTPGHTQGHATYILDGKSFGVSDCLFSGDLLFLAGCGQIFEGTADAMLASLDYMSGLADDTLLLPGHEYALENLMFAADLEPKNEAVLLKLDWVNEQRGSRLCTWRDVWRGWQYGSRYAHSSLSRSTLV</sequence>
<accession>A0A8C4QYV7</accession>
<evidence type="ECO:0000256" key="2">
    <source>
        <dbReference type="ARBA" id="ARBA00006759"/>
    </source>
</evidence>
<proteinExistence type="inferred from homology"/>
<dbReference type="GO" id="GO:0046872">
    <property type="term" value="F:metal ion binding"/>
    <property type="evidence" value="ECO:0007669"/>
    <property type="project" value="UniProtKB-KW"/>
</dbReference>
<dbReference type="SMART" id="SM00849">
    <property type="entry name" value="Lactamase_B"/>
    <property type="match status" value="1"/>
</dbReference>
<dbReference type="Proteomes" id="UP000694388">
    <property type="component" value="Unplaced"/>
</dbReference>
<dbReference type="InterPro" id="IPR001279">
    <property type="entry name" value="Metallo-B-lactamas"/>
</dbReference>
<evidence type="ECO:0000256" key="3">
    <source>
        <dbReference type="ARBA" id="ARBA00022723"/>
    </source>
</evidence>
<keyword evidence="5" id="KW-0862">Zinc</keyword>
<name>A0A8C4QYV7_EPTBU</name>
<reference evidence="7" key="1">
    <citation type="submission" date="2025-08" db="UniProtKB">
        <authorList>
            <consortium name="Ensembl"/>
        </authorList>
    </citation>
    <scope>IDENTIFICATION</scope>
</reference>
<evidence type="ECO:0000256" key="4">
    <source>
        <dbReference type="ARBA" id="ARBA00022801"/>
    </source>
</evidence>
<dbReference type="PANTHER" id="PTHR11935:SF116">
    <property type="entry name" value="HYDROLASE PNKD-RELATED"/>
    <property type="match status" value="1"/>
</dbReference>
<dbReference type="Ensembl" id="ENSEBUT00000023101.1">
    <property type="protein sequence ID" value="ENSEBUP00000022525.1"/>
    <property type="gene ID" value="ENSEBUG00000013857.1"/>
</dbReference>
<dbReference type="CDD" id="cd07723">
    <property type="entry name" value="hydroxyacylglutathione_hydrolase_MBL-fold"/>
    <property type="match status" value="1"/>
</dbReference>
<dbReference type="InterPro" id="IPR036866">
    <property type="entry name" value="RibonucZ/Hydroxyglut_hydro"/>
</dbReference>
<keyword evidence="8" id="KW-1185">Reference proteome</keyword>
<dbReference type="SUPFAM" id="SSF56281">
    <property type="entry name" value="Metallo-hydrolase/oxidoreductase"/>
    <property type="match status" value="1"/>
</dbReference>
<dbReference type="PANTHER" id="PTHR11935">
    <property type="entry name" value="BETA LACTAMASE DOMAIN"/>
    <property type="match status" value="1"/>
</dbReference>
<keyword evidence="3" id="KW-0479">Metal-binding</keyword>
<evidence type="ECO:0000313" key="7">
    <source>
        <dbReference type="Ensembl" id="ENSEBUP00000022525.1"/>
    </source>
</evidence>
<dbReference type="Pfam" id="PF00753">
    <property type="entry name" value="Lactamase_B"/>
    <property type="match status" value="1"/>
</dbReference>
<dbReference type="Gene3D" id="3.60.15.10">
    <property type="entry name" value="Ribonuclease Z/Hydroxyacylglutathione hydrolase-like"/>
    <property type="match status" value="1"/>
</dbReference>
<dbReference type="GO" id="GO:0016787">
    <property type="term" value="F:hydrolase activity"/>
    <property type="evidence" value="ECO:0007669"/>
    <property type="project" value="UniProtKB-KW"/>
</dbReference>
<keyword evidence="4" id="KW-0378">Hydrolase</keyword>
<reference evidence="7" key="2">
    <citation type="submission" date="2025-09" db="UniProtKB">
        <authorList>
            <consortium name="Ensembl"/>
        </authorList>
    </citation>
    <scope>IDENTIFICATION</scope>
</reference>
<dbReference type="AlphaFoldDB" id="A0A8C4QYV7"/>